<dbReference type="Proteomes" id="UP001162483">
    <property type="component" value="Unassembled WGS sequence"/>
</dbReference>
<comment type="caution">
    <text evidence="1">The sequence shown here is derived from an EMBL/GenBank/DDBJ whole genome shotgun (WGS) entry which is preliminary data.</text>
</comment>
<organism evidence="1 2">
    <name type="scientific">Staurois parvus</name>
    <dbReference type="NCBI Taxonomy" id="386267"/>
    <lineage>
        <taxon>Eukaryota</taxon>
        <taxon>Metazoa</taxon>
        <taxon>Chordata</taxon>
        <taxon>Craniata</taxon>
        <taxon>Vertebrata</taxon>
        <taxon>Euteleostomi</taxon>
        <taxon>Amphibia</taxon>
        <taxon>Batrachia</taxon>
        <taxon>Anura</taxon>
        <taxon>Neobatrachia</taxon>
        <taxon>Ranoidea</taxon>
        <taxon>Ranidae</taxon>
        <taxon>Staurois</taxon>
    </lineage>
</organism>
<name>A0ABN9EZF0_9NEOB</name>
<accession>A0ABN9EZF0</accession>
<evidence type="ECO:0000313" key="2">
    <source>
        <dbReference type="Proteomes" id="UP001162483"/>
    </source>
</evidence>
<feature type="non-terminal residue" evidence="1">
    <location>
        <position position="36"/>
    </location>
</feature>
<reference evidence="1" key="1">
    <citation type="submission" date="2023-05" db="EMBL/GenBank/DDBJ databases">
        <authorList>
            <person name="Stuckert A."/>
        </authorList>
    </citation>
    <scope>NUCLEOTIDE SEQUENCE</scope>
</reference>
<sequence length="36" mass="3693">MSCQSAPGHATYQCPSTSVPISAAYQCPSVLLVSAH</sequence>
<evidence type="ECO:0000313" key="1">
    <source>
        <dbReference type="EMBL" id="CAI9589594.1"/>
    </source>
</evidence>
<proteinExistence type="predicted"/>
<keyword evidence="2" id="KW-1185">Reference proteome</keyword>
<dbReference type="EMBL" id="CATNWA010016074">
    <property type="protein sequence ID" value="CAI9589594.1"/>
    <property type="molecule type" value="Genomic_DNA"/>
</dbReference>
<protein>
    <submittedName>
        <fullName evidence="1">Uncharacterized protein</fullName>
    </submittedName>
</protein>
<gene>
    <name evidence="1" type="ORF">SPARVUS_LOCUS10922410</name>
</gene>